<dbReference type="STRING" id="1035707.SAMN05216552_103058"/>
<dbReference type="GO" id="GO:0003677">
    <property type="term" value="F:DNA binding"/>
    <property type="evidence" value="ECO:0007669"/>
    <property type="project" value="UniProtKB-KW"/>
</dbReference>
<keyword evidence="2" id="KW-0805">Transcription regulation</keyword>
<reference evidence="7" key="1">
    <citation type="submission" date="2016-10" db="EMBL/GenBank/DDBJ databases">
        <authorList>
            <person name="Varghese N."/>
            <person name="Submissions S."/>
        </authorList>
    </citation>
    <scope>NUCLEOTIDE SEQUENCE [LARGE SCALE GENOMIC DNA]</scope>
    <source>
        <strain evidence="7">CGMCC 1.11014</strain>
    </source>
</reference>
<dbReference type="Pfam" id="PF03466">
    <property type="entry name" value="LysR_substrate"/>
    <property type="match status" value="1"/>
</dbReference>
<evidence type="ECO:0000256" key="3">
    <source>
        <dbReference type="ARBA" id="ARBA00023125"/>
    </source>
</evidence>
<dbReference type="Proteomes" id="UP000199391">
    <property type="component" value="Unassembled WGS sequence"/>
</dbReference>
<dbReference type="InterPro" id="IPR036390">
    <property type="entry name" value="WH_DNA-bd_sf"/>
</dbReference>
<evidence type="ECO:0000259" key="5">
    <source>
        <dbReference type="PROSITE" id="PS50931"/>
    </source>
</evidence>
<keyword evidence="3 6" id="KW-0238">DNA-binding</keyword>
<protein>
    <submittedName>
        <fullName evidence="6">DNA-binding transcriptional regulator, LysR family</fullName>
    </submittedName>
</protein>
<dbReference type="PANTHER" id="PTHR30346">
    <property type="entry name" value="TRANSCRIPTIONAL DUAL REGULATOR HCAR-RELATED"/>
    <property type="match status" value="1"/>
</dbReference>
<sequence length="303" mass="31878">MTKPKLNQLEMLVAVADEGSFGGAAAALDCTQSRVSHGIGELENTLGQRLLHRSRSGCTPTDAGHRVLATARQILRLAASLGDAAREDAAVAGHLRLACFRSVSTHLLPSALAALEADHPGLRVDVDDGFEERDALAQALRDGRADVAIVQLPAGAGLRTRDYVADSYVLVAPGSLALRAPLSWEQLDGLPYIQLDCAGALGVAARCREAGFAAPPARTLATDSSIAALAARGLGYSILPRLAVHPLPDGVQTMPLPIPARRQFAIAAMPATAREPAARALIRYLANPALQRQSEAYRKGLLE</sequence>
<dbReference type="GO" id="GO:0003700">
    <property type="term" value="F:DNA-binding transcription factor activity"/>
    <property type="evidence" value="ECO:0007669"/>
    <property type="project" value="InterPro"/>
</dbReference>
<keyword evidence="4" id="KW-0804">Transcription</keyword>
<dbReference type="GO" id="GO:0032993">
    <property type="term" value="C:protein-DNA complex"/>
    <property type="evidence" value="ECO:0007669"/>
    <property type="project" value="TreeGrafter"/>
</dbReference>
<dbReference type="Gene3D" id="3.40.190.10">
    <property type="entry name" value="Periplasmic binding protein-like II"/>
    <property type="match status" value="2"/>
</dbReference>
<comment type="similarity">
    <text evidence="1">Belongs to the LysR transcriptional regulatory family.</text>
</comment>
<dbReference type="SUPFAM" id="SSF53850">
    <property type="entry name" value="Periplasmic binding protein-like II"/>
    <property type="match status" value="1"/>
</dbReference>
<dbReference type="RefSeq" id="WP_229490720.1">
    <property type="nucleotide sequence ID" value="NZ_FPBO01000030.1"/>
</dbReference>
<keyword evidence="7" id="KW-1185">Reference proteome</keyword>
<evidence type="ECO:0000256" key="2">
    <source>
        <dbReference type="ARBA" id="ARBA00023015"/>
    </source>
</evidence>
<dbReference type="FunFam" id="1.10.10.10:FF:000001">
    <property type="entry name" value="LysR family transcriptional regulator"/>
    <property type="match status" value="1"/>
</dbReference>
<organism evidence="6 7">
    <name type="scientific">Pseudoduganella namucuonensis</name>
    <dbReference type="NCBI Taxonomy" id="1035707"/>
    <lineage>
        <taxon>Bacteria</taxon>
        <taxon>Pseudomonadati</taxon>
        <taxon>Pseudomonadota</taxon>
        <taxon>Betaproteobacteria</taxon>
        <taxon>Burkholderiales</taxon>
        <taxon>Oxalobacteraceae</taxon>
        <taxon>Telluria group</taxon>
        <taxon>Pseudoduganella</taxon>
    </lineage>
</organism>
<dbReference type="InterPro" id="IPR036388">
    <property type="entry name" value="WH-like_DNA-bd_sf"/>
</dbReference>
<proteinExistence type="inferred from homology"/>
<dbReference type="Gene3D" id="1.10.10.10">
    <property type="entry name" value="Winged helix-like DNA-binding domain superfamily/Winged helix DNA-binding domain"/>
    <property type="match status" value="1"/>
</dbReference>
<name>A0A1I7LJ15_9BURK</name>
<evidence type="ECO:0000256" key="4">
    <source>
        <dbReference type="ARBA" id="ARBA00023163"/>
    </source>
</evidence>
<dbReference type="PANTHER" id="PTHR30346:SF28">
    <property type="entry name" value="HTH-TYPE TRANSCRIPTIONAL REGULATOR CYNR"/>
    <property type="match status" value="1"/>
</dbReference>
<gene>
    <name evidence="6" type="ORF">SAMN05216552_103058</name>
</gene>
<evidence type="ECO:0000313" key="6">
    <source>
        <dbReference type="EMBL" id="SFV09663.1"/>
    </source>
</evidence>
<dbReference type="EMBL" id="FPBO01000030">
    <property type="protein sequence ID" value="SFV09663.1"/>
    <property type="molecule type" value="Genomic_DNA"/>
</dbReference>
<dbReference type="InterPro" id="IPR005119">
    <property type="entry name" value="LysR_subst-bd"/>
</dbReference>
<feature type="domain" description="HTH lysR-type" evidence="5">
    <location>
        <begin position="4"/>
        <end position="61"/>
    </location>
</feature>
<dbReference type="SUPFAM" id="SSF46785">
    <property type="entry name" value="Winged helix' DNA-binding domain"/>
    <property type="match status" value="1"/>
</dbReference>
<dbReference type="AlphaFoldDB" id="A0A1I7LJ15"/>
<dbReference type="Pfam" id="PF00126">
    <property type="entry name" value="HTH_1"/>
    <property type="match status" value="1"/>
</dbReference>
<evidence type="ECO:0000313" key="7">
    <source>
        <dbReference type="Proteomes" id="UP000199391"/>
    </source>
</evidence>
<accession>A0A1I7LJ15</accession>
<dbReference type="CDD" id="cd05466">
    <property type="entry name" value="PBP2_LTTR_substrate"/>
    <property type="match status" value="1"/>
</dbReference>
<dbReference type="PROSITE" id="PS50931">
    <property type="entry name" value="HTH_LYSR"/>
    <property type="match status" value="1"/>
</dbReference>
<dbReference type="InterPro" id="IPR000847">
    <property type="entry name" value="LysR_HTH_N"/>
</dbReference>
<evidence type="ECO:0000256" key="1">
    <source>
        <dbReference type="ARBA" id="ARBA00009437"/>
    </source>
</evidence>